<name>A0ACB8A121_9AGAM</name>
<comment type="caution">
    <text evidence="1">The sequence shown here is derived from an EMBL/GenBank/DDBJ whole genome shotgun (WGS) entry which is preliminary data.</text>
</comment>
<evidence type="ECO:0000313" key="1">
    <source>
        <dbReference type="EMBL" id="KAH7906652.1"/>
    </source>
</evidence>
<evidence type="ECO:0000313" key="2">
    <source>
        <dbReference type="Proteomes" id="UP000790377"/>
    </source>
</evidence>
<accession>A0ACB8A121</accession>
<reference evidence="1" key="1">
    <citation type="journal article" date="2021" name="New Phytol.">
        <title>Evolutionary innovations through gain and loss of genes in the ectomycorrhizal Boletales.</title>
        <authorList>
            <person name="Wu G."/>
            <person name="Miyauchi S."/>
            <person name="Morin E."/>
            <person name="Kuo A."/>
            <person name="Drula E."/>
            <person name="Varga T."/>
            <person name="Kohler A."/>
            <person name="Feng B."/>
            <person name="Cao Y."/>
            <person name="Lipzen A."/>
            <person name="Daum C."/>
            <person name="Hundley H."/>
            <person name="Pangilinan J."/>
            <person name="Johnson J."/>
            <person name="Barry K."/>
            <person name="LaButti K."/>
            <person name="Ng V."/>
            <person name="Ahrendt S."/>
            <person name="Min B."/>
            <person name="Choi I.G."/>
            <person name="Park H."/>
            <person name="Plett J.M."/>
            <person name="Magnuson J."/>
            <person name="Spatafora J.W."/>
            <person name="Nagy L.G."/>
            <person name="Henrissat B."/>
            <person name="Grigoriev I.V."/>
            <person name="Yang Z.L."/>
            <person name="Xu J."/>
            <person name="Martin F.M."/>
        </authorList>
    </citation>
    <scope>NUCLEOTIDE SEQUENCE</scope>
    <source>
        <strain evidence="1">ATCC 28755</strain>
    </source>
</reference>
<protein>
    <submittedName>
        <fullName evidence="1">Uncharacterized protein</fullName>
    </submittedName>
</protein>
<keyword evidence="2" id="KW-1185">Reference proteome</keyword>
<organism evidence="1 2">
    <name type="scientific">Hygrophoropsis aurantiaca</name>
    <dbReference type="NCBI Taxonomy" id="72124"/>
    <lineage>
        <taxon>Eukaryota</taxon>
        <taxon>Fungi</taxon>
        <taxon>Dikarya</taxon>
        <taxon>Basidiomycota</taxon>
        <taxon>Agaricomycotina</taxon>
        <taxon>Agaricomycetes</taxon>
        <taxon>Agaricomycetidae</taxon>
        <taxon>Boletales</taxon>
        <taxon>Coniophorineae</taxon>
        <taxon>Hygrophoropsidaceae</taxon>
        <taxon>Hygrophoropsis</taxon>
    </lineage>
</organism>
<dbReference type="EMBL" id="MU267992">
    <property type="protein sequence ID" value="KAH7906652.1"/>
    <property type="molecule type" value="Genomic_DNA"/>
</dbReference>
<sequence length="725" mass="81315">MKIIDIPSSPDLPPAKRTRSRSRQPVVPKKQARPAPKTHTIEEVIEISDSDDSLPPQRVSPKKRNVPARVNYNPEPGPSNANAPLFGPPSGNLLEDPLPEVGPSGRRGREVSIPLFYPGDEENEFNPVAENHPPVVPPPAIPVVEEPPVAPEPVQAEEPQPILPAVDPIDAYVARVIEIVPDVQPGHVLTLIEQYHATHPENVVELVLHALLEGPPYPKVDNKGKRKRVEGEEDGVVRGQPKPKLDYAQKDREYKGGPHYTDMALEQLLIDFPYIPKPHVRSRLLQNNGFYAPTHFLLAADQKAAKPPYKTKSTPSRPSGKGKARHDPEFDAERQWLVLKLQEDGASNPNAGEVPAQVGEQEAEDEDDGIECGCCFASYPFDKMVQCPDAHLFCNTCMTSYASNLLGEHNPNIVCMDQSGCKLPFPECELERFLSSKLLELYHRVKQRKEIEAAGLENLEECPFCEYKCVIENEMEKLFRCENADCGAVSCRQCKKLDHLPKSCKEMEEDKHLDAQHVVEEAMTRALMRNCPKCQKAFIKENGCNKMTCPNCHTLSCYICRQVIHGYEHFNHAPPYNGPSDNSKCQLWDAVEQRHAEEVTEAAKRALEEFKRDHPDLDPNNIKVDLPPPAPAAAPHPRMGMGPHMHHHAHDVFHRGHMMDAAARAQVAAENQRMLQQRQHQLVVWQQAQAQRAQEALVARLRQPQLVAAPPPIPVAPVRRRRGRR</sequence>
<proteinExistence type="predicted"/>
<gene>
    <name evidence="1" type="ORF">BJ138DRAFT_1129757</name>
</gene>
<dbReference type="Proteomes" id="UP000790377">
    <property type="component" value="Unassembled WGS sequence"/>
</dbReference>